<keyword evidence="3" id="KW-1185">Reference proteome</keyword>
<dbReference type="PANTHER" id="PTHR11695:SF294">
    <property type="entry name" value="RETICULON-4-INTERACTING PROTEIN 1, MITOCHONDRIAL"/>
    <property type="match status" value="1"/>
</dbReference>
<dbReference type="Gene3D" id="3.90.180.10">
    <property type="entry name" value="Medium-chain alcohol dehydrogenases, catalytic domain"/>
    <property type="match status" value="1"/>
</dbReference>
<dbReference type="AlphaFoldDB" id="A0A0U5GN37"/>
<dbReference type="InterPro" id="IPR050700">
    <property type="entry name" value="YIM1/Zinc_Alcohol_DH_Fams"/>
</dbReference>
<dbReference type="SMART" id="SM00829">
    <property type="entry name" value="PKS_ER"/>
    <property type="match status" value="1"/>
</dbReference>
<dbReference type="Pfam" id="PF08240">
    <property type="entry name" value="ADH_N"/>
    <property type="match status" value="1"/>
</dbReference>
<dbReference type="STRING" id="1619313.EM595_2267"/>
<dbReference type="InterPro" id="IPR011032">
    <property type="entry name" value="GroES-like_sf"/>
</dbReference>
<evidence type="ECO:0000259" key="1">
    <source>
        <dbReference type="SMART" id="SM00829"/>
    </source>
</evidence>
<dbReference type="KEGG" id="ege:EM595_2267"/>
<dbReference type="EMBL" id="LN907827">
    <property type="protein sequence ID" value="CUU24500.1"/>
    <property type="molecule type" value="Genomic_DNA"/>
</dbReference>
<accession>A0A0U5GN37</accession>
<feature type="domain" description="Enoyl reductase (ER)" evidence="1">
    <location>
        <begin position="32"/>
        <end position="352"/>
    </location>
</feature>
<name>A0A0U5GN37_9GAMM</name>
<dbReference type="InterPro" id="IPR036291">
    <property type="entry name" value="NAD(P)-bd_dom_sf"/>
</dbReference>
<evidence type="ECO:0000313" key="2">
    <source>
        <dbReference type="EMBL" id="CUU24500.1"/>
    </source>
</evidence>
<sequence length="357" mass="38698">MTIIIIKLTIPHCAEQSMRTDTMQAVTFKRYGKNPALGIEPKPIPTLKPDELLVKVCAASLNPIDNMIISGTFKPVLHMTLPATLGSDLAGIVTAVGSGVTRFTPGDAVFASIFDTGQGALADFAVVPERLAALKPTNLSFVEAAALPMVSLTSWQALHEHARLQAGEKVFIPAGSGGIGSIAIQLAKTLGATVATTTSTENVDWVRQLGADQVIDYKKQSFDEVLRHYDLVLGTLRGDALEKSLAILRPGGKIISLVGPLDVAFARKRRLNRVLTALFWLMSRKIKRLARRQGIDYRFLFVQPDGEQLKHIAQLVEVGQLRPVIDRVLPFTQSAQGLAWLAQGRAKGKVVIDLETP</sequence>
<dbReference type="SUPFAM" id="SSF51735">
    <property type="entry name" value="NAD(P)-binding Rossmann-fold domains"/>
    <property type="match status" value="1"/>
</dbReference>
<dbReference type="GO" id="GO:0016491">
    <property type="term" value="F:oxidoreductase activity"/>
    <property type="evidence" value="ECO:0007669"/>
    <property type="project" value="InterPro"/>
</dbReference>
<dbReference type="Gene3D" id="3.40.50.720">
    <property type="entry name" value="NAD(P)-binding Rossmann-like Domain"/>
    <property type="match status" value="1"/>
</dbReference>
<dbReference type="InterPro" id="IPR013154">
    <property type="entry name" value="ADH-like_N"/>
</dbReference>
<dbReference type="Pfam" id="PF13602">
    <property type="entry name" value="ADH_zinc_N_2"/>
    <property type="match status" value="1"/>
</dbReference>
<dbReference type="PATRIC" id="fig|1619313.3.peg.2358"/>
<dbReference type="SUPFAM" id="SSF50129">
    <property type="entry name" value="GroES-like"/>
    <property type="match status" value="1"/>
</dbReference>
<evidence type="ECO:0000313" key="3">
    <source>
        <dbReference type="Proteomes" id="UP000059419"/>
    </source>
</evidence>
<dbReference type="PANTHER" id="PTHR11695">
    <property type="entry name" value="ALCOHOL DEHYDROGENASE RELATED"/>
    <property type="match status" value="1"/>
</dbReference>
<organism evidence="2 3">
    <name type="scientific">Duffyella gerundensis</name>
    <dbReference type="NCBI Taxonomy" id="1619313"/>
    <lineage>
        <taxon>Bacteria</taxon>
        <taxon>Pseudomonadati</taxon>
        <taxon>Pseudomonadota</taxon>
        <taxon>Gammaproteobacteria</taxon>
        <taxon>Enterobacterales</taxon>
        <taxon>Erwiniaceae</taxon>
        <taxon>Duffyella</taxon>
    </lineage>
</organism>
<protein>
    <submittedName>
        <fullName evidence="2">Alcohol dehydrogenase</fullName>
    </submittedName>
</protein>
<proteinExistence type="predicted"/>
<dbReference type="Proteomes" id="UP000059419">
    <property type="component" value="Chromosome 1"/>
</dbReference>
<dbReference type="InterPro" id="IPR020843">
    <property type="entry name" value="ER"/>
</dbReference>
<dbReference type="CDD" id="cd05289">
    <property type="entry name" value="MDR_like_2"/>
    <property type="match status" value="1"/>
</dbReference>
<gene>
    <name evidence="2" type="ORF">EM595_2267</name>
</gene>
<reference evidence="3" key="1">
    <citation type="submission" date="2015-11" db="EMBL/GenBank/DDBJ databases">
        <authorList>
            <person name="Blom J."/>
        </authorList>
    </citation>
    <scope>NUCLEOTIDE SEQUENCE [LARGE SCALE GENOMIC DNA]</scope>
</reference>